<name>A0ABR6YDJ5_9BURK</name>
<evidence type="ECO:0000313" key="2">
    <source>
        <dbReference type="Proteomes" id="UP000624279"/>
    </source>
</evidence>
<gene>
    <name evidence="1" type="ORF">H8K55_13655</name>
</gene>
<dbReference type="Proteomes" id="UP000624279">
    <property type="component" value="Unassembled WGS sequence"/>
</dbReference>
<protein>
    <submittedName>
        <fullName evidence="1">Uncharacterized protein</fullName>
    </submittedName>
</protein>
<accession>A0ABR6YDJ5</accession>
<dbReference type="RefSeq" id="WP_186942619.1">
    <property type="nucleotide sequence ID" value="NZ_JACOGA010000012.1"/>
</dbReference>
<keyword evidence="2" id="KW-1185">Reference proteome</keyword>
<sequence>MADGTTSQKIKYALHLSNWDFDHGDKEALRAKGKRIIPADYDAAMKGAIFCAVCCTNLQRVPHKKEHFSNGRLAYFGHIPKRYDHVPCSLRSKKPEGKRFDTYEEARKAVDAGNLVVVSEFLPTRPDLPTETDDEYNATPVENEEGLLSETPISRHNGESFLLPSRVRTARGICRNFDQNLSKYYVFPEKTFAARLIDLLHDIRDVTEPDDSPKLYYGRIKGSFAAGSGLDHNIRMTRLYCNETIQDFTLKTTVGLAREKGIDNDSKDRIVLVFGKVQISGMGLSIEKIGWGSFDLLPKIHEHSLML</sequence>
<dbReference type="EMBL" id="JACOGA010000012">
    <property type="protein sequence ID" value="MBC3874630.1"/>
    <property type="molecule type" value="Genomic_DNA"/>
</dbReference>
<reference evidence="1 2" key="1">
    <citation type="submission" date="2020-08" db="EMBL/GenBank/DDBJ databases">
        <title>Novel species isolated from subtropical streams in China.</title>
        <authorList>
            <person name="Lu H."/>
        </authorList>
    </citation>
    <scope>NUCLEOTIDE SEQUENCE [LARGE SCALE GENOMIC DNA]</scope>
    <source>
        <strain evidence="1 2">LX15W</strain>
    </source>
</reference>
<comment type="caution">
    <text evidence="1">The sequence shown here is derived from an EMBL/GenBank/DDBJ whole genome shotgun (WGS) entry which is preliminary data.</text>
</comment>
<proteinExistence type="predicted"/>
<organism evidence="1 2">
    <name type="scientific">Undibacterium flavidum</name>
    <dbReference type="NCBI Taxonomy" id="2762297"/>
    <lineage>
        <taxon>Bacteria</taxon>
        <taxon>Pseudomonadati</taxon>
        <taxon>Pseudomonadota</taxon>
        <taxon>Betaproteobacteria</taxon>
        <taxon>Burkholderiales</taxon>
        <taxon>Oxalobacteraceae</taxon>
        <taxon>Undibacterium</taxon>
    </lineage>
</organism>
<evidence type="ECO:0000313" key="1">
    <source>
        <dbReference type="EMBL" id="MBC3874630.1"/>
    </source>
</evidence>